<dbReference type="InterPro" id="IPR050935">
    <property type="entry name" value="Bromo_chromatin_reader"/>
</dbReference>
<reference evidence="5" key="1">
    <citation type="journal article" date="2021" name="Sci. Rep.">
        <title>Diploid genomic architecture of Nitzschia inconspicua, an elite biomass production diatom.</title>
        <authorList>
            <person name="Oliver A."/>
            <person name="Podell S."/>
            <person name="Pinowska A."/>
            <person name="Traller J.C."/>
            <person name="Smith S.R."/>
            <person name="McClure R."/>
            <person name="Beliaev A."/>
            <person name="Bohutskyi P."/>
            <person name="Hill E.A."/>
            <person name="Rabines A."/>
            <person name="Zheng H."/>
            <person name="Allen L.Z."/>
            <person name="Kuo A."/>
            <person name="Grigoriev I.V."/>
            <person name="Allen A.E."/>
            <person name="Hazlebeck D."/>
            <person name="Allen E.E."/>
        </authorList>
    </citation>
    <scope>NUCLEOTIDE SEQUENCE</scope>
    <source>
        <strain evidence="5">Hildebrandi</strain>
    </source>
</reference>
<evidence type="ECO:0000256" key="1">
    <source>
        <dbReference type="PROSITE-ProRule" id="PRU00035"/>
    </source>
</evidence>
<feature type="coiled-coil region" evidence="2">
    <location>
        <begin position="1115"/>
        <end position="1142"/>
    </location>
</feature>
<feature type="domain" description="Bromo" evidence="4">
    <location>
        <begin position="20"/>
        <end position="90"/>
    </location>
</feature>
<feature type="compositionally biased region" description="Polar residues" evidence="3">
    <location>
        <begin position="773"/>
        <end position="782"/>
    </location>
</feature>
<gene>
    <name evidence="5" type="ORF">IV203_027483</name>
</gene>
<dbReference type="PROSITE" id="PS50014">
    <property type="entry name" value="BROMODOMAIN_2"/>
    <property type="match status" value="6"/>
</dbReference>
<feature type="domain" description="Bromo" evidence="4">
    <location>
        <begin position="843"/>
        <end position="917"/>
    </location>
</feature>
<dbReference type="EMBL" id="JAGRRH010000005">
    <property type="protein sequence ID" value="KAG7369737.1"/>
    <property type="molecule type" value="Genomic_DNA"/>
</dbReference>
<dbReference type="InterPro" id="IPR001487">
    <property type="entry name" value="Bromodomain"/>
</dbReference>
<feature type="domain" description="Bromo" evidence="4">
    <location>
        <begin position="1032"/>
        <end position="1083"/>
    </location>
</feature>
<dbReference type="Proteomes" id="UP000693970">
    <property type="component" value="Unassembled WGS sequence"/>
</dbReference>
<evidence type="ECO:0000259" key="4">
    <source>
        <dbReference type="PROSITE" id="PS50014"/>
    </source>
</evidence>
<feature type="compositionally biased region" description="Basic and acidic residues" evidence="3">
    <location>
        <begin position="245"/>
        <end position="260"/>
    </location>
</feature>
<feature type="domain" description="Bromo" evidence="4">
    <location>
        <begin position="630"/>
        <end position="692"/>
    </location>
</feature>
<evidence type="ECO:0000313" key="5">
    <source>
        <dbReference type="EMBL" id="KAG7369737.1"/>
    </source>
</evidence>
<name>A0A9K3LWS7_9STRA</name>
<dbReference type="PANTHER" id="PTHR22880:SF225">
    <property type="entry name" value="BROMODOMAIN-CONTAINING PROTEIN BET-1-RELATED"/>
    <property type="match status" value="1"/>
</dbReference>
<keyword evidence="2" id="KW-0175">Coiled coil</keyword>
<dbReference type="CDD" id="cd04369">
    <property type="entry name" value="Bromodomain"/>
    <property type="match status" value="5"/>
</dbReference>
<feature type="compositionally biased region" description="Gly residues" evidence="3">
    <location>
        <begin position="143"/>
        <end position="152"/>
    </location>
</feature>
<feature type="compositionally biased region" description="Basic and acidic residues" evidence="3">
    <location>
        <begin position="732"/>
        <end position="752"/>
    </location>
</feature>
<accession>A0A9K3LWS7</accession>
<feature type="domain" description="Bromo" evidence="4">
    <location>
        <begin position="506"/>
        <end position="550"/>
    </location>
</feature>
<evidence type="ECO:0000256" key="2">
    <source>
        <dbReference type="SAM" id="Coils"/>
    </source>
</evidence>
<dbReference type="GO" id="GO:0006338">
    <property type="term" value="P:chromatin remodeling"/>
    <property type="evidence" value="ECO:0007669"/>
    <property type="project" value="TreeGrafter"/>
</dbReference>
<keyword evidence="6" id="KW-1185">Reference proteome</keyword>
<organism evidence="5 6">
    <name type="scientific">Nitzschia inconspicua</name>
    <dbReference type="NCBI Taxonomy" id="303405"/>
    <lineage>
        <taxon>Eukaryota</taxon>
        <taxon>Sar</taxon>
        <taxon>Stramenopiles</taxon>
        <taxon>Ochrophyta</taxon>
        <taxon>Bacillariophyta</taxon>
        <taxon>Bacillariophyceae</taxon>
        <taxon>Bacillariophycidae</taxon>
        <taxon>Bacillariales</taxon>
        <taxon>Bacillariaceae</taxon>
        <taxon>Nitzschia</taxon>
    </lineage>
</organism>
<protein>
    <submittedName>
        <fullName evidence="5">Bromodomain containing protein</fullName>
    </submittedName>
</protein>
<proteinExistence type="predicted"/>
<feature type="region of interest" description="Disordered" evidence="3">
    <location>
        <begin position="1303"/>
        <end position="1329"/>
    </location>
</feature>
<feature type="region of interest" description="Disordered" evidence="3">
    <location>
        <begin position="726"/>
        <end position="757"/>
    </location>
</feature>
<dbReference type="GO" id="GO:0000785">
    <property type="term" value="C:chromatin"/>
    <property type="evidence" value="ECO:0007669"/>
    <property type="project" value="TreeGrafter"/>
</dbReference>
<evidence type="ECO:0000256" key="3">
    <source>
        <dbReference type="SAM" id="MobiDB-lite"/>
    </source>
</evidence>
<dbReference type="GO" id="GO:0005634">
    <property type="term" value="C:nucleus"/>
    <property type="evidence" value="ECO:0007669"/>
    <property type="project" value="TreeGrafter"/>
</dbReference>
<feature type="compositionally biased region" description="Low complexity" evidence="3">
    <location>
        <begin position="210"/>
        <end position="221"/>
    </location>
</feature>
<comment type="caution">
    <text evidence="5">The sequence shown here is derived from an EMBL/GenBank/DDBJ whole genome shotgun (WGS) entry which is preliminary data.</text>
</comment>
<feature type="region of interest" description="Disordered" evidence="3">
    <location>
        <begin position="773"/>
        <end position="795"/>
    </location>
</feature>
<reference evidence="5" key="2">
    <citation type="submission" date="2021-04" db="EMBL/GenBank/DDBJ databases">
        <authorList>
            <person name="Podell S."/>
        </authorList>
    </citation>
    <scope>NUCLEOTIDE SEQUENCE</scope>
    <source>
        <strain evidence="5">Hildebrandi</strain>
    </source>
</reference>
<feature type="region of interest" description="Disordered" evidence="3">
    <location>
        <begin position="1256"/>
        <end position="1279"/>
    </location>
</feature>
<feature type="compositionally biased region" description="Low complexity" evidence="3">
    <location>
        <begin position="308"/>
        <end position="317"/>
    </location>
</feature>
<feature type="domain" description="Bromo" evidence="4">
    <location>
        <begin position="353"/>
        <end position="417"/>
    </location>
</feature>
<dbReference type="GO" id="GO:0006355">
    <property type="term" value="P:regulation of DNA-templated transcription"/>
    <property type="evidence" value="ECO:0007669"/>
    <property type="project" value="TreeGrafter"/>
</dbReference>
<dbReference type="OrthoDB" id="21449at2759"/>
<feature type="region of interest" description="Disordered" evidence="3">
    <location>
        <begin position="142"/>
        <end position="317"/>
    </location>
</feature>
<dbReference type="SMART" id="SM00297">
    <property type="entry name" value="BROMO"/>
    <property type="match status" value="6"/>
</dbReference>
<sequence>MTPQEKEQCRGVIKTLRSEKMKKYTEPFMYPFDVSAVPGYLDVNSKVIDIYTLSENLEADVYPDMDAFFKDCKMIFQNAVNYHMDKDMTKWLVKPAKSALKVVEKERQKIEKKLSGAEGGEPSTIADSTAVIPAPKPKIKISIGGGASGGSATGPTKLKIKTKVDSGISPGKTAPPGVDTGASQQPQQKKPRLILKMGSVASSLGGGGTPKSTTSASSKSKSGGGSASGVSRGKELPKGVTAPEPKVKVEPKPAAKKSDTKNTPNKKATTKKANIKITTGKQTPGKMASEKTAAGKAPTAKKDKPPAKTKITVKTATKSSSKEKVPFGIGTSIVMTPLRRAQCSKVLNGLRRRQAKNILWFDKPVSDKNIIADYRAKIKHPMDLSTMQSKLDNGGYSNVASFALDLRRIFSNCLQYNTSIVKDSLRPIAVEAFETADQLMTYFLAKPEYPQPTYAPLLFCWKLCLSLLDSLYNLINPDDKLPTAFFFMFPVAYYFGGQLPPDYPPKPMDFGTITAKLMEGYYSEVEEFETDCKLVIENCMKFNGQNPESKRYCEQAQRLYEVMQQQLDNLNRYIKSSAGQDAEKTFKLAVSLCTLPKPAIPVLLGVLAELRELKYTDKFTKITEDAMGNFEKPISAAVAHDYMSVISTPMDLQTVERKIKSSQYATPEDFEFDMTLIFQNCITYNTQRKIDHLVALGKFGLKNFRRIFSAKMKLVDDPSSAHLLKPPTVELGVRKDVPEGGDEQGHSKKQKIESSGISRPKVTLNAATISEAQRAAAQSQGRKSPKLSISAPKEKSDQPVPLHIAIAKVKLQFPLRRNIKNLQPWELACSKFFKELMRHPWISAARPKFIFHVPVPILFPALKEAYAAKISKPMDLTTVECTLMAGNRYSAPEDFVADVALVFTNSITFNKEGRDVGDPLSCAYYEASIHLLKYTRWLSLESLSEYLQDSDHVDEPEADGLPVSSWKLTRGNKQRARKEMEDIVLKEPIEKSLEGDKFTWTEAECERLLKSLRLQSDYRYMSFFLTSNYPADYAAFISRPMDWEKVSKNLKKRQYDTIGEVMDDLRLIFKNALKYNQRLAGTDTISGQAYEAAKIMSAKLEVAINKCMLTVSDRVERERIDHSNAEREIEAAERAEEAKIREQWKKEGKDPATIGPGSLTVEGSQRIRTAKRIVLRRSSETDFEVPFFDEEDDGQHERSYFEVMKQQKATFERQRTELVRMRFSTGKIGQSIFCRSMQHHLALQWIASEQKRLGISSAPKHNNRGGSTTSEGMPPVDCANAPVAASSVLGKLDSKDRVPLKISLNKGQKKKARKSKVVAAAMDWSTDDE</sequence>
<evidence type="ECO:0000313" key="6">
    <source>
        <dbReference type="Proteomes" id="UP000693970"/>
    </source>
</evidence>
<feature type="compositionally biased region" description="Basic residues" evidence="3">
    <location>
        <begin position="1307"/>
        <end position="1316"/>
    </location>
</feature>
<dbReference type="Pfam" id="PF00439">
    <property type="entry name" value="Bromodomain"/>
    <property type="match status" value="6"/>
</dbReference>
<dbReference type="PANTHER" id="PTHR22880">
    <property type="entry name" value="FALZ-RELATED BROMODOMAIN-CONTAINING PROTEINS"/>
    <property type="match status" value="1"/>
</dbReference>
<keyword evidence="1" id="KW-0103">Bromodomain</keyword>